<dbReference type="Proteomes" id="UP001144297">
    <property type="component" value="Unassembled WGS sequence"/>
</dbReference>
<keyword evidence="1 5" id="KW-0677">Repeat</keyword>
<dbReference type="PRINTS" id="PR00300">
    <property type="entry name" value="CLPPROTEASEA"/>
</dbReference>
<gene>
    <name evidence="7" type="ORF">TISLANDTSLP1_21300</name>
</gene>
<name>A0A9W6LL92_9BACT</name>
<feature type="domain" description="Clp R" evidence="6">
    <location>
        <begin position="2"/>
        <end position="147"/>
    </location>
</feature>
<dbReference type="InterPro" id="IPR041546">
    <property type="entry name" value="ClpA/ClpB_AAA_lid"/>
</dbReference>
<dbReference type="SMART" id="SM01086">
    <property type="entry name" value="ClpB_D2-small"/>
    <property type="match status" value="1"/>
</dbReference>
<evidence type="ECO:0000256" key="3">
    <source>
        <dbReference type="ARBA" id="ARBA00022840"/>
    </source>
</evidence>
<dbReference type="GO" id="GO:0005737">
    <property type="term" value="C:cytoplasm"/>
    <property type="evidence" value="ECO:0007669"/>
    <property type="project" value="TreeGrafter"/>
</dbReference>
<dbReference type="Pfam" id="PF17871">
    <property type="entry name" value="AAA_lid_9"/>
    <property type="match status" value="1"/>
</dbReference>
<dbReference type="Gene3D" id="1.10.1780.10">
    <property type="entry name" value="Clp, N-terminal domain"/>
    <property type="match status" value="1"/>
</dbReference>
<dbReference type="InterPro" id="IPR050130">
    <property type="entry name" value="ClpA_ClpB"/>
</dbReference>
<dbReference type="SMART" id="SM00382">
    <property type="entry name" value="AAA"/>
    <property type="match status" value="2"/>
</dbReference>
<dbReference type="InterPro" id="IPR018368">
    <property type="entry name" value="ClpA/B_CS1"/>
</dbReference>
<evidence type="ECO:0000256" key="4">
    <source>
        <dbReference type="ARBA" id="ARBA00023186"/>
    </source>
</evidence>
<sequence length="816" mass="92789">MFEKFTEKGRKIILYAREEAEKRNSEFLDTEHLLLAILREEESIPVAIMRKIGIAPENVRYEIEKRVTNEGNLLTYGEIPFSPRAKKVLENAIEEARLLGHPYIGSEHLFLGLIKEEEGIAGKVLRTLGINLLAARQLTINFSIRPHFQGTPQREKRKTNTPALDEFGRDLTLLALEGKLDPVIGREDEIERVIQILGRRIKNNPVIIGEPGVGKTAIVEGLAQKIIEGDVPDILLGKRIIALDLGALIAGTKYRGQFEERLKAVIREATQSENIILFIDELHTIIGAGAAEGSVDASNMLKPALARGEMQCIGATTPQEYRKYIEKDGALERRFQPVYIQPTTVETTIEILRGIREKYESHHKVKITDEAVEAAVKLSDRYITDRYLPDKAIDVVDETASRIKLRRSIMPQELKSLEFELAKISKEKSLYIKLHDLSSAQKAKYEEDKLKRIYETNYKKWKDSMYKEVPLVTADDISYTVSKMTGIPLYKLEQTESEKLLQMEEILHQRIVGQDEAIKSVCKAIRRSRAGLKTKNRPIGSFFFLGPTGVGKTELAKVLAEFMFNDENALIKFDMSEYMEKFNVSKLIGAPPGYVGYEEGGQLTEKIRKRPYSVVLFDEIEKAHPDVFNLLLQILDEGVLTDSFGRKVDFRNTIIIMTSNIGARLIEKSTPLGFRKSDSVDVYSKIKDNVFDELKKTFNPEFLNRVDDIVVFHPLEESHLLAIIDLLIAETNKKLAEYGFVIAVSDEVKHWILNKYYQPAYGARPMRRAIAREIEDPLSEEILKGNFKGADFIKVELNNNNIEFKEVQEEVTTSVN</sequence>
<dbReference type="InterPro" id="IPR001270">
    <property type="entry name" value="ClpA/B"/>
</dbReference>
<accession>A0A9W6LL92</accession>
<dbReference type="GO" id="GO:0008233">
    <property type="term" value="F:peptidase activity"/>
    <property type="evidence" value="ECO:0007669"/>
    <property type="project" value="UniProtKB-KW"/>
</dbReference>
<dbReference type="PROSITE" id="PS51903">
    <property type="entry name" value="CLP_R"/>
    <property type="match status" value="1"/>
</dbReference>
<keyword evidence="8" id="KW-1185">Reference proteome</keyword>
<dbReference type="Pfam" id="PF02861">
    <property type="entry name" value="Clp_N"/>
    <property type="match status" value="1"/>
</dbReference>
<dbReference type="Pfam" id="PF10431">
    <property type="entry name" value="ClpB_D2-small"/>
    <property type="match status" value="1"/>
</dbReference>
<dbReference type="InterPro" id="IPR003959">
    <property type="entry name" value="ATPase_AAA_core"/>
</dbReference>
<dbReference type="AlphaFoldDB" id="A0A9W6LL92"/>
<dbReference type="InterPro" id="IPR027417">
    <property type="entry name" value="P-loop_NTPase"/>
</dbReference>
<dbReference type="EMBL" id="BSDX01000001">
    <property type="protein sequence ID" value="GLI54437.1"/>
    <property type="molecule type" value="Genomic_DNA"/>
</dbReference>
<dbReference type="InterPro" id="IPR019489">
    <property type="entry name" value="Clp_ATPase_C"/>
</dbReference>
<evidence type="ECO:0000256" key="2">
    <source>
        <dbReference type="ARBA" id="ARBA00022741"/>
    </source>
</evidence>
<evidence type="ECO:0000256" key="5">
    <source>
        <dbReference type="PROSITE-ProRule" id="PRU01251"/>
    </source>
</evidence>
<keyword evidence="7" id="KW-0645">Protease</keyword>
<dbReference type="FunFam" id="3.40.50.300:FF:000025">
    <property type="entry name" value="ATP-dependent Clp protease subunit"/>
    <property type="match status" value="1"/>
</dbReference>
<dbReference type="Gene3D" id="1.10.8.60">
    <property type="match status" value="2"/>
</dbReference>
<dbReference type="FunFam" id="3.40.50.300:FF:000010">
    <property type="entry name" value="Chaperone clpB 1, putative"/>
    <property type="match status" value="1"/>
</dbReference>
<keyword evidence="3 7" id="KW-0067">ATP-binding</keyword>
<dbReference type="Pfam" id="PF00004">
    <property type="entry name" value="AAA"/>
    <property type="match status" value="1"/>
</dbReference>
<dbReference type="PANTHER" id="PTHR11638">
    <property type="entry name" value="ATP-DEPENDENT CLP PROTEASE"/>
    <property type="match status" value="1"/>
</dbReference>
<dbReference type="GO" id="GO:0005524">
    <property type="term" value="F:ATP binding"/>
    <property type="evidence" value="ECO:0007669"/>
    <property type="project" value="UniProtKB-KW"/>
</dbReference>
<dbReference type="CDD" id="cd00009">
    <property type="entry name" value="AAA"/>
    <property type="match status" value="1"/>
</dbReference>
<dbReference type="Gene3D" id="4.10.860.10">
    <property type="entry name" value="UVR domain"/>
    <property type="match status" value="1"/>
</dbReference>
<evidence type="ECO:0000313" key="8">
    <source>
        <dbReference type="Proteomes" id="UP001144297"/>
    </source>
</evidence>
<dbReference type="CDD" id="cd19499">
    <property type="entry name" value="RecA-like_ClpB_Hsp104-like"/>
    <property type="match status" value="1"/>
</dbReference>
<dbReference type="Pfam" id="PF07724">
    <property type="entry name" value="AAA_2"/>
    <property type="match status" value="1"/>
</dbReference>
<proteinExistence type="predicted"/>
<organism evidence="7 8">
    <name type="scientific">Thermodesulfovibrio yellowstonii</name>
    <dbReference type="NCBI Taxonomy" id="28262"/>
    <lineage>
        <taxon>Bacteria</taxon>
        <taxon>Pseudomonadati</taxon>
        <taxon>Nitrospirota</taxon>
        <taxon>Thermodesulfovibrionia</taxon>
        <taxon>Thermodesulfovibrionales</taxon>
        <taxon>Thermodesulfovibrionaceae</taxon>
        <taxon>Thermodesulfovibrio</taxon>
    </lineage>
</organism>
<dbReference type="GO" id="GO:0006508">
    <property type="term" value="P:proteolysis"/>
    <property type="evidence" value="ECO:0007669"/>
    <property type="project" value="UniProtKB-KW"/>
</dbReference>
<dbReference type="InterPro" id="IPR036628">
    <property type="entry name" value="Clp_N_dom_sf"/>
</dbReference>
<dbReference type="Gene3D" id="3.40.50.300">
    <property type="entry name" value="P-loop containing nucleotide triphosphate hydrolases"/>
    <property type="match status" value="2"/>
</dbReference>
<keyword evidence="2" id="KW-0547">Nucleotide-binding</keyword>
<keyword evidence="4" id="KW-0143">Chaperone</keyword>
<keyword evidence="7" id="KW-0378">Hydrolase</keyword>
<reference evidence="7" key="1">
    <citation type="submission" date="2022-12" db="EMBL/GenBank/DDBJ databases">
        <title>Reference genome sequencing for broad-spectrum identification of bacterial and archaeal isolates by mass spectrometry.</title>
        <authorList>
            <person name="Sekiguchi Y."/>
            <person name="Tourlousse D.M."/>
        </authorList>
    </citation>
    <scope>NUCLEOTIDE SEQUENCE</scope>
    <source>
        <strain evidence="7">TSL-P1</strain>
    </source>
</reference>
<comment type="caution">
    <text evidence="7">The sequence shown here is derived from an EMBL/GenBank/DDBJ whole genome shotgun (WGS) entry which is preliminary data.</text>
</comment>
<dbReference type="InterPro" id="IPR003593">
    <property type="entry name" value="AAA+_ATPase"/>
</dbReference>
<dbReference type="GO" id="GO:0034605">
    <property type="term" value="P:cellular response to heat"/>
    <property type="evidence" value="ECO:0007669"/>
    <property type="project" value="TreeGrafter"/>
</dbReference>
<dbReference type="PROSITE" id="PS00870">
    <property type="entry name" value="CLPAB_1"/>
    <property type="match status" value="1"/>
</dbReference>
<dbReference type="PANTHER" id="PTHR11638:SF18">
    <property type="entry name" value="HEAT SHOCK PROTEIN 104"/>
    <property type="match status" value="1"/>
</dbReference>
<evidence type="ECO:0000256" key="1">
    <source>
        <dbReference type="ARBA" id="ARBA00022737"/>
    </source>
</evidence>
<dbReference type="SUPFAM" id="SSF81923">
    <property type="entry name" value="Double Clp-N motif"/>
    <property type="match status" value="1"/>
</dbReference>
<dbReference type="InterPro" id="IPR004176">
    <property type="entry name" value="Clp_R_N"/>
</dbReference>
<evidence type="ECO:0000259" key="6">
    <source>
        <dbReference type="PROSITE" id="PS51903"/>
    </source>
</evidence>
<evidence type="ECO:0000313" key="7">
    <source>
        <dbReference type="EMBL" id="GLI54437.1"/>
    </source>
</evidence>
<dbReference type="SUPFAM" id="SSF52540">
    <property type="entry name" value="P-loop containing nucleoside triphosphate hydrolases"/>
    <property type="match status" value="2"/>
</dbReference>
<dbReference type="GO" id="GO:0016887">
    <property type="term" value="F:ATP hydrolysis activity"/>
    <property type="evidence" value="ECO:0007669"/>
    <property type="project" value="InterPro"/>
</dbReference>
<protein>
    <submittedName>
        <fullName evidence="7">ATP-dependent Clp protease ATP-binding subunit ClpC</fullName>
    </submittedName>
</protein>